<organism evidence="1 2">
    <name type="scientific">Nonomuraea fuscirosea</name>
    <dbReference type="NCBI Taxonomy" id="1291556"/>
    <lineage>
        <taxon>Bacteria</taxon>
        <taxon>Bacillati</taxon>
        <taxon>Actinomycetota</taxon>
        <taxon>Actinomycetes</taxon>
        <taxon>Streptosporangiales</taxon>
        <taxon>Streptosporangiaceae</taxon>
        <taxon>Nonomuraea</taxon>
    </lineage>
</organism>
<evidence type="ECO:0000313" key="2">
    <source>
        <dbReference type="Proteomes" id="UP000238312"/>
    </source>
</evidence>
<sequence>MLRLPKSAWTPAYDAERQVRPGAWVAELTGLLDLTGWPKSMRVIAREEHPAPRRPTALH</sequence>
<protein>
    <submittedName>
        <fullName evidence="1">Uncharacterized protein</fullName>
    </submittedName>
</protein>
<dbReference type="Proteomes" id="UP000238312">
    <property type="component" value="Unassembled WGS sequence"/>
</dbReference>
<dbReference type="EMBL" id="PVNG01000051">
    <property type="protein sequence ID" value="PRX44414.1"/>
    <property type="molecule type" value="Genomic_DNA"/>
</dbReference>
<gene>
    <name evidence="1" type="ORF">B0I32_1511</name>
</gene>
<accession>A0A2T0LMX8</accession>
<dbReference type="AlphaFoldDB" id="A0A2T0LMX8"/>
<name>A0A2T0LMX8_9ACTN</name>
<reference evidence="1 2" key="1">
    <citation type="submission" date="2018-03" db="EMBL/GenBank/DDBJ databases">
        <title>Genomic Encyclopedia of Type Strains, Phase III (KMG-III): the genomes of soil and plant-associated and newly described type strains.</title>
        <authorList>
            <person name="Whitman W."/>
        </authorList>
    </citation>
    <scope>NUCLEOTIDE SEQUENCE [LARGE SCALE GENOMIC DNA]</scope>
    <source>
        <strain evidence="1 2">CGMCC 4.7104</strain>
    </source>
</reference>
<proteinExistence type="predicted"/>
<comment type="caution">
    <text evidence="1">The sequence shown here is derived from an EMBL/GenBank/DDBJ whole genome shotgun (WGS) entry which is preliminary data.</text>
</comment>
<keyword evidence="2" id="KW-1185">Reference proteome</keyword>
<evidence type="ECO:0000313" key="1">
    <source>
        <dbReference type="EMBL" id="PRX44414.1"/>
    </source>
</evidence>